<dbReference type="Proteomes" id="UP000203357">
    <property type="component" value="Segment"/>
</dbReference>
<protein>
    <submittedName>
        <fullName evidence="2">Uncharacterized protein</fullName>
    </submittedName>
</protein>
<reference evidence="3" key="1">
    <citation type="submission" date="2016-07" db="EMBL/GenBank/DDBJ databases">
        <authorList>
            <person name="Florea S."/>
            <person name="Webb J.S."/>
            <person name="Jaromczyk J."/>
            <person name="Schardl C.L."/>
        </authorList>
    </citation>
    <scope>NUCLEOTIDE SEQUENCE [LARGE SCALE GENOMIC DNA]</scope>
</reference>
<dbReference type="KEGG" id="vg:29067942"/>
<keyword evidence="1" id="KW-0812">Transmembrane</keyword>
<dbReference type="GeneID" id="29067942"/>
<evidence type="ECO:0000313" key="2">
    <source>
        <dbReference type="EMBL" id="AOE44560.1"/>
    </source>
</evidence>
<sequence>MSNPHRNSVPEWLIHNPFIKEDAVNTEPISLPLEDQIPTEQFEPAEPIQDFSYKFGYWFTMVIIILISAAIAVCLLALAAGLVAGFVNVFL</sequence>
<keyword evidence="3" id="KW-1185">Reference proteome</keyword>
<dbReference type="EMBL" id="KX557281">
    <property type="protein sequence ID" value="AOE44560.1"/>
    <property type="molecule type" value="Genomic_DNA"/>
</dbReference>
<organism evidence="2 3">
    <name type="scientific">Gordonia phage Jumbo</name>
    <dbReference type="NCBI Taxonomy" id="1887650"/>
    <lineage>
        <taxon>Viruses</taxon>
        <taxon>Duplodnaviria</taxon>
        <taxon>Heunggongvirae</taxon>
        <taxon>Uroviricota</taxon>
        <taxon>Caudoviricetes</taxon>
        <taxon>Gorjumvirus</taxon>
        <taxon>Gorjumvirus jumbo</taxon>
    </lineage>
</organism>
<feature type="transmembrane region" description="Helical" evidence="1">
    <location>
        <begin position="57"/>
        <end position="90"/>
    </location>
</feature>
<keyword evidence="1" id="KW-0472">Membrane</keyword>
<keyword evidence="1" id="KW-1133">Transmembrane helix</keyword>
<proteinExistence type="predicted"/>
<accession>A0A1B3B0K4</accession>
<dbReference type="RefSeq" id="YP_009291015.1">
    <property type="nucleotide sequence ID" value="NC_031109.1"/>
</dbReference>
<evidence type="ECO:0000256" key="1">
    <source>
        <dbReference type="SAM" id="Phobius"/>
    </source>
</evidence>
<name>A0A1B3B0K4_9CAUD</name>
<gene>
    <name evidence="2" type="primary">50</name>
    <name evidence="2" type="ORF">SEA_JUMBO_50</name>
</gene>
<evidence type="ECO:0000313" key="3">
    <source>
        <dbReference type="Proteomes" id="UP000203357"/>
    </source>
</evidence>